<evidence type="ECO:0000313" key="2">
    <source>
        <dbReference type="EMBL" id="RIB27918.1"/>
    </source>
</evidence>
<proteinExistence type="predicted"/>
<dbReference type="EMBL" id="QKWP01000083">
    <property type="protein sequence ID" value="RIB27918.1"/>
    <property type="molecule type" value="Genomic_DNA"/>
</dbReference>
<dbReference type="AlphaFoldDB" id="A0A397W142"/>
<reference evidence="2 3" key="1">
    <citation type="submission" date="2018-06" db="EMBL/GenBank/DDBJ databases">
        <title>Comparative genomics reveals the genomic features of Rhizophagus irregularis, R. cerebriforme, R. diaphanum and Gigaspora rosea, and their symbiotic lifestyle signature.</title>
        <authorList>
            <person name="Morin E."/>
            <person name="San Clemente H."/>
            <person name="Chen E.C.H."/>
            <person name="De La Providencia I."/>
            <person name="Hainaut M."/>
            <person name="Kuo A."/>
            <person name="Kohler A."/>
            <person name="Murat C."/>
            <person name="Tang N."/>
            <person name="Roy S."/>
            <person name="Loubradou J."/>
            <person name="Henrissat B."/>
            <person name="Grigoriev I.V."/>
            <person name="Corradi N."/>
            <person name="Roux C."/>
            <person name="Martin F.M."/>
        </authorList>
    </citation>
    <scope>NUCLEOTIDE SEQUENCE [LARGE SCALE GENOMIC DNA]</scope>
    <source>
        <strain evidence="2 3">DAOM 194757</strain>
    </source>
</reference>
<dbReference type="Proteomes" id="UP000266673">
    <property type="component" value="Unassembled WGS sequence"/>
</dbReference>
<evidence type="ECO:0000313" key="3">
    <source>
        <dbReference type="Proteomes" id="UP000266673"/>
    </source>
</evidence>
<feature type="region of interest" description="Disordered" evidence="1">
    <location>
        <begin position="26"/>
        <end position="55"/>
    </location>
</feature>
<accession>A0A397W142</accession>
<evidence type="ECO:0000256" key="1">
    <source>
        <dbReference type="SAM" id="MobiDB-lite"/>
    </source>
</evidence>
<gene>
    <name evidence="2" type="ORF">C2G38_2028947</name>
</gene>
<organism evidence="2 3">
    <name type="scientific">Gigaspora rosea</name>
    <dbReference type="NCBI Taxonomy" id="44941"/>
    <lineage>
        <taxon>Eukaryota</taxon>
        <taxon>Fungi</taxon>
        <taxon>Fungi incertae sedis</taxon>
        <taxon>Mucoromycota</taxon>
        <taxon>Glomeromycotina</taxon>
        <taxon>Glomeromycetes</taxon>
        <taxon>Diversisporales</taxon>
        <taxon>Gigasporaceae</taxon>
        <taxon>Gigaspora</taxon>
    </lineage>
</organism>
<keyword evidence="3" id="KW-1185">Reference proteome</keyword>
<sequence>MTTNKNQSLNKKLINYKQVLNPLKHQSKGRQPVKRLKSSNEIRNKTNSKGKNVNRGLATDESFFRNLWNQKRITDLEQPIQNHKEKYLKVLKTQKTNTQVLNSASCIHEETTKRNQRTRKLTKTNQDKKLLRDDVTILRLELEKIYKCMKD</sequence>
<name>A0A397W142_9GLOM</name>
<protein>
    <submittedName>
        <fullName evidence="2">Uncharacterized protein</fullName>
    </submittedName>
</protein>
<feature type="compositionally biased region" description="Basic residues" evidence="1">
    <location>
        <begin position="26"/>
        <end position="37"/>
    </location>
</feature>
<comment type="caution">
    <text evidence="2">The sequence shown here is derived from an EMBL/GenBank/DDBJ whole genome shotgun (WGS) entry which is preliminary data.</text>
</comment>